<protein>
    <recommendedName>
        <fullName evidence="1">F-box domain-containing protein</fullName>
    </recommendedName>
</protein>
<dbReference type="PANTHER" id="PTHR31900:SF27">
    <property type="entry name" value="FBD DOMAIN-CONTAINING PROTEIN"/>
    <property type="match status" value="1"/>
</dbReference>
<organism evidence="2 3">
    <name type="scientific">Hibiscus sabdariffa</name>
    <name type="common">roselle</name>
    <dbReference type="NCBI Taxonomy" id="183260"/>
    <lineage>
        <taxon>Eukaryota</taxon>
        <taxon>Viridiplantae</taxon>
        <taxon>Streptophyta</taxon>
        <taxon>Embryophyta</taxon>
        <taxon>Tracheophyta</taxon>
        <taxon>Spermatophyta</taxon>
        <taxon>Magnoliopsida</taxon>
        <taxon>eudicotyledons</taxon>
        <taxon>Gunneridae</taxon>
        <taxon>Pentapetalae</taxon>
        <taxon>rosids</taxon>
        <taxon>malvids</taxon>
        <taxon>Malvales</taxon>
        <taxon>Malvaceae</taxon>
        <taxon>Malvoideae</taxon>
        <taxon>Hibiscus</taxon>
    </lineage>
</organism>
<dbReference type="InterPro" id="IPR001810">
    <property type="entry name" value="F-box_dom"/>
</dbReference>
<dbReference type="InterPro" id="IPR032675">
    <property type="entry name" value="LRR_dom_sf"/>
</dbReference>
<dbReference type="Proteomes" id="UP001472677">
    <property type="component" value="Unassembled WGS sequence"/>
</dbReference>
<dbReference type="Pfam" id="PF00646">
    <property type="entry name" value="F-box"/>
    <property type="match status" value="1"/>
</dbReference>
<proteinExistence type="predicted"/>
<dbReference type="InterPro" id="IPR050232">
    <property type="entry name" value="FBL13/AtMIF1-like"/>
</dbReference>
<keyword evidence="3" id="KW-1185">Reference proteome</keyword>
<dbReference type="CDD" id="cd22160">
    <property type="entry name" value="F-box_AtFBL13-like"/>
    <property type="match status" value="1"/>
</dbReference>
<comment type="caution">
    <text evidence="2">The sequence shown here is derived from an EMBL/GenBank/DDBJ whole genome shotgun (WGS) entry which is preliminary data.</text>
</comment>
<gene>
    <name evidence="2" type="ORF">V6N12_015313</name>
</gene>
<feature type="domain" description="F-box" evidence="1">
    <location>
        <begin position="8"/>
        <end position="54"/>
    </location>
</feature>
<accession>A0ABR2DMS1</accession>
<dbReference type="SMART" id="SM00256">
    <property type="entry name" value="FBOX"/>
    <property type="match status" value="1"/>
</dbReference>
<sequence>MAKPSKSVAVLDGLPDHILCHILSFLPTKEAARTSVLSPRWRYLFLSSISILDFKSCLTPPTKDNNSFLNFVDRFFSNPRLLNLELECFRVNDLWVNYDPSINEFLMPFDDDPWFAEARPWGGDYLLINRWICAALRGVKEVGISLINKDVLSLPNLLFTSHSLVTLKLKIRGANDVPTDACLPNLRTLHFEFFEFLDGRSVLKLISTCPVLEDFAFVMCQFHEISELIIHNLSLKRLVLDFGELYADSHRGFNAIKIDAPNLVYFKYVNGMAGGCTLSETKTLERADIEMTVMDNGDGERVTNLLRGVCNVRSLYLAIEDDSRTFFLAPLDPMFAFNNLVELEFRNRYNVDWQGSWIVELLHCMPNLKTLILNLASTTESFRSLPNTVPWCLLFQIKEIEIKHFAGEEHMFAMVSYFLKHATIIEKLIIRDIGASTVIEKLSSLPKKSEKCEIVTR</sequence>
<name>A0ABR2DMS1_9ROSI</name>
<dbReference type="SUPFAM" id="SSF81383">
    <property type="entry name" value="F-box domain"/>
    <property type="match status" value="1"/>
</dbReference>
<dbReference type="Pfam" id="PF23622">
    <property type="entry name" value="LRR_At1g61320_AtMIF1"/>
    <property type="match status" value="1"/>
</dbReference>
<dbReference type="PROSITE" id="PS50181">
    <property type="entry name" value="FBOX"/>
    <property type="match status" value="1"/>
</dbReference>
<dbReference type="InterPro" id="IPR036047">
    <property type="entry name" value="F-box-like_dom_sf"/>
</dbReference>
<reference evidence="2 3" key="1">
    <citation type="journal article" date="2024" name="G3 (Bethesda)">
        <title>Genome assembly of Hibiscus sabdariffa L. provides insights into metabolisms of medicinal natural products.</title>
        <authorList>
            <person name="Kim T."/>
        </authorList>
    </citation>
    <scope>NUCLEOTIDE SEQUENCE [LARGE SCALE GENOMIC DNA]</scope>
    <source>
        <strain evidence="2">TK-2024</strain>
        <tissue evidence="2">Old leaves</tissue>
    </source>
</reference>
<dbReference type="EMBL" id="JBBPBM010000024">
    <property type="protein sequence ID" value="KAK8542728.1"/>
    <property type="molecule type" value="Genomic_DNA"/>
</dbReference>
<dbReference type="SMART" id="SM00579">
    <property type="entry name" value="FBD"/>
    <property type="match status" value="1"/>
</dbReference>
<dbReference type="Gene3D" id="1.20.1280.50">
    <property type="match status" value="1"/>
</dbReference>
<dbReference type="Gene3D" id="3.80.10.10">
    <property type="entry name" value="Ribonuclease Inhibitor"/>
    <property type="match status" value="1"/>
</dbReference>
<dbReference type="InterPro" id="IPR053781">
    <property type="entry name" value="F-box_AtFBL13-like"/>
</dbReference>
<dbReference type="InterPro" id="IPR055357">
    <property type="entry name" value="LRR_At1g61320_AtMIF1"/>
</dbReference>
<evidence type="ECO:0000313" key="3">
    <source>
        <dbReference type="Proteomes" id="UP001472677"/>
    </source>
</evidence>
<dbReference type="SUPFAM" id="SSF52058">
    <property type="entry name" value="L domain-like"/>
    <property type="match status" value="1"/>
</dbReference>
<evidence type="ECO:0000313" key="2">
    <source>
        <dbReference type="EMBL" id="KAK8542728.1"/>
    </source>
</evidence>
<dbReference type="PANTHER" id="PTHR31900">
    <property type="entry name" value="F-BOX/RNI SUPERFAMILY PROTEIN-RELATED"/>
    <property type="match status" value="1"/>
</dbReference>
<evidence type="ECO:0000259" key="1">
    <source>
        <dbReference type="PROSITE" id="PS50181"/>
    </source>
</evidence>
<dbReference type="InterPro" id="IPR006566">
    <property type="entry name" value="FBD"/>
</dbReference>